<evidence type="ECO:0000313" key="2">
    <source>
        <dbReference type="Proteomes" id="UP000717696"/>
    </source>
</evidence>
<name>A0A9P9IGR9_9HYPO</name>
<comment type="caution">
    <text evidence="1">The sequence shown here is derived from an EMBL/GenBank/DDBJ whole genome shotgun (WGS) entry which is preliminary data.</text>
</comment>
<reference evidence="1" key="1">
    <citation type="journal article" date="2021" name="Nat. Commun.">
        <title>Genetic determinants of endophytism in the Arabidopsis root mycobiome.</title>
        <authorList>
            <person name="Mesny F."/>
            <person name="Miyauchi S."/>
            <person name="Thiergart T."/>
            <person name="Pickel B."/>
            <person name="Atanasova L."/>
            <person name="Karlsson M."/>
            <person name="Huettel B."/>
            <person name="Barry K.W."/>
            <person name="Haridas S."/>
            <person name="Chen C."/>
            <person name="Bauer D."/>
            <person name="Andreopoulos W."/>
            <person name="Pangilinan J."/>
            <person name="LaButti K."/>
            <person name="Riley R."/>
            <person name="Lipzen A."/>
            <person name="Clum A."/>
            <person name="Drula E."/>
            <person name="Henrissat B."/>
            <person name="Kohler A."/>
            <person name="Grigoriev I.V."/>
            <person name="Martin F.M."/>
            <person name="Hacquard S."/>
        </authorList>
    </citation>
    <scope>NUCLEOTIDE SEQUENCE</scope>
    <source>
        <strain evidence="1">MPI-CAGE-AT-0021</strain>
    </source>
</reference>
<feature type="non-terminal residue" evidence="1">
    <location>
        <position position="1"/>
    </location>
</feature>
<dbReference type="OrthoDB" id="5020773at2759"/>
<evidence type="ECO:0008006" key="3">
    <source>
        <dbReference type="Google" id="ProtNLM"/>
    </source>
</evidence>
<organism evidence="1 2">
    <name type="scientific">Dactylonectria estremocensis</name>
    <dbReference type="NCBI Taxonomy" id="1079267"/>
    <lineage>
        <taxon>Eukaryota</taxon>
        <taxon>Fungi</taxon>
        <taxon>Dikarya</taxon>
        <taxon>Ascomycota</taxon>
        <taxon>Pezizomycotina</taxon>
        <taxon>Sordariomycetes</taxon>
        <taxon>Hypocreomycetidae</taxon>
        <taxon>Hypocreales</taxon>
        <taxon>Nectriaceae</taxon>
        <taxon>Dactylonectria</taxon>
    </lineage>
</organism>
<protein>
    <recommendedName>
        <fullName evidence="3">hAT-like transposase RNase-H fold domain-containing protein</fullName>
    </recommendedName>
</protein>
<dbReference type="EMBL" id="JAGMUU010000030">
    <property type="protein sequence ID" value="KAH7119462.1"/>
    <property type="molecule type" value="Genomic_DNA"/>
</dbReference>
<keyword evidence="2" id="KW-1185">Reference proteome</keyword>
<accession>A0A9P9IGR9</accession>
<evidence type="ECO:0000313" key="1">
    <source>
        <dbReference type="EMBL" id="KAH7119462.1"/>
    </source>
</evidence>
<dbReference type="AlphaFoldDB" id="A0A9P9IGR9"/>
<sequence length="70" mass="8203">HYSQPSNRDDRIIHSIDMCWSILDKYYAMTEDVLVYTAALLLDPIKRKSYIEECWPEEWHEGASAAARSL</sequence>
<gene>
    <name evidence="1" type="ORF">B0J13DRAFT_457805</name>
</gene>
<dbReference type="Proteomes" id="UP000717696">
    <property type="component" value="Unassembled WGS sequence"/>
</dbReference>
<proteinExistence type="predicted"/>